<dbReference type="InterPro" id="IPR015813">
    <property type="entry name" value="Pyrv/PenolPyrv_kinase-like_dom"/>
</dbReference>
<comment type="similarity">
    <text evidence="2">Belongs to the pyruvate kinase family.</text>
</comment>
<comment type="pathway">
    <text evidence="1">Carbohydrate degradation; glycolysis; pyruvate from D-glyceraldehyde 3-phosphate: step 5/5.</text>
</comment>
<dbReference type="InterPro" id="IPR011037">
    <property type="entry name" value="Pyrv_Knase-like_insert_dom_sf"/>
</dbReference>
<keyword evidence="5" id="KW-0479">Metal-binding</keyword>
<evidence type="ECO:0000256" key="5">
    <source>
        <dbReference type="ARBA" id="ARBA00022723"/>
    </source>
</evidence>
<dbReference type="EC" id="2.7.1.40" evidence="3"/>
<evidence type="ECO:0000259" key="13">
    <source>
        <dbReference type="Pfam" id="PF02887"/>
    </source>
</evidence>
<dbReference type="GO" id="GO:0030955">
    <property type="term" value="F:potassium ion binding"/>
    <property type="evidence" value="ECO:0007669"/>
    <property type="project" value="InterPro"/>
</dbReference>
<protein>
    <recommendedName>
        <fullName evidence="3">pyruvate kinase</fullName>
        <ecNumber evidence="3">2.7.1.40</ecNumber>
    </recommendedName>
</protein>
<dbReference type="PRINTS" id="PR01050">
    <property type="entry name" value="PYRUVTKNASE"/>
</dbReference>
<evidence type="ECO:0000256" key="6">
    <source>
        <dbReference type="ARBA" id="ARBA00022741"/>
    </source>
</evidence>
<dbReference type="InterPro" id="IPR001697">
    <property type="entry name" value="Pyr_Knase"/>
</dbReference>
<keyword evidence="7 14" id="KW-0418">Kinase</keyword>
<evidence type="ECO:0000256" key="11">
    <source>
        <dbReference type="ARBA" id="ARBA00023317"/>
    </source>
</evidence>
<dbReference type="InterPro" id="IPR018209">
    <property type="entry name" value="Pyrv_Knase_AS"/>
</dbReference>
<dbReference type="InterPro" id="IPR040442">
    <property type="entry name" value="Pyrv_kinase-like_dom_sf"/>
</dbReference>
<dbReference type="SUPFAM" id="SSF52935">
    <property type="entry name" value="PK C-terminal domain-like"/>
    <property type="match status" value="1"/>
</dbReference>
<dbReference type="NCBIfam" id="TIGR01064">
    <property type="entry name" value="pyruv_kin"/>
    <property type="match status" value="1"/>
</dbReference>
<dbReference type="SUPFAM" id="SSF50800">
    <property type="entry name" value="PK beta-barrel domain-like"/>
    <property type="match status" value="1"/>
</dbReference>
<evidence type="ECO:0000256" key="4">
    <source>
        <dbReference type="ARBA" id="ARBA00022679"/>
    </source>
</evidence>
<dbReference type="InterPro" id="IPR015806">
    <property type="entry name" value="Pyrv_Knase_insert_dom_sf"/>
</dbReference>
<evidence type="ECO:0000259" key="12">
    <source>
        <dbReference type="Pfam" id="PF00224"/>
    </source>
</evidence>
<keyword evidence="11 14" id="KW-0670">Pyruvate</keyword>
<dbReference type="PROSITE" id="PS00110">
    <property type="entry name" value="PYRUVATE_KINASE"/>
    <property type="match status" value="1"/>
</dbReference>
<dbReference type="NCBIfam" id="NF004491">
    <property type="entry name" value="PRK05826.1"/>
    <property type="match status" value="1"/>
</dbReference>
<dbReference type="GO" id="GO:0000287">
    <property type="term" value="F:magnesium ion binding"/>
    <property type="evidence" value="ECO:0007669"/>
    <property type="project" value="InterPro"/>
</dbReference>
<reference evidence="14" key="1">
    <citation type="submission" date="2015-10" db="EMBL/GenBank/DDBJ databases">
        <authorList>
            <person name="Gilbert D.G."/>
        </authorList>
    </citation>
    <scope>NUCLEOTIDE SEQUENCE</scope>
</reference>
<dbReference type="Gene3D" id="2.40.33.10">
    <property type="entry name" value="PK beta-barrel domain-like"/>
    <property type="match status" value="1"/>
</dbReference>
<sequence>MRKTKIMVTIGPSSRDPKRLDQLISQGIDCARLNFSHGTLDEHAEVIDNIRRLSKEHNRPVAILQDLGGIKLRLGTLNEPVLLNPGDTISLVPEHETNEPGVLPFPQSGAFRHIAAGHNIFIADGTVRLTVTASSHSRVDAIVQSSGVVSSYKGVNLPGVPIDDPVLTEQDKIALQFGVEHGVDWVGLSFVRTAEDILYAREHLNAAGSKALVMAKLERGEGVDNIDTILPEVDGIMVARGDLGVEIPMERVPLVQKQLVKKSNDAGKVSVIATQMLWSMVVAPAPTRAEISDVTNAVLDGCDAVMLSDETAVGEHPLAAFQMADATVTEAETIYPYFSDLNSRDRTQAITSAAARLVHSLSSKAVVVTSTGRAAFELSRYRPNTNIVAFSHDGAVLQKLCMGWGIRPGGVIPPQQDVAGLVALVIQAGLDGGTIEKTDVVTIVHGFSPGVSGTTNAVQVLDMREYLTHVNEERAAAAQSP</sequence>
<keyword evidence="9" id="KW-0460">Magnesium</keyword>
<evidence type="ECO:0000313" key="14">
    <source>
        <dbReference type="EMBL" id="CUV01242.1"/>
    </source>
</evidence>
<evidence type="ECO:0000256" key="1">
    <source>
        <dbReference type="ARBA" id="ARBA00004997"/>
    </source>
</evidence>
<keyword evidence="6" id="KW-0547">Nucleotide-binding</keyword>
<dbReference type="PANTHER" id="PTHR11817">
    <property type="entry name" value="PYRUVATE KINASE"/>
    <property type="match status" value="1"/>
</dbReference>
<evidence type="ECO:0000256" key="7">
    <source>
        <dbReference type="ARBA" id="ARBA00022777"/>
    </source>
</evidence>
<dbReference type="EMBL" id="FAXA01000030">
    <property type="protein sequence ID" value="CUV01242.1"/>
    <property type="molecule type" value="Genomic_DNA"/>
</dbReference>
<evidence type="ECO:0000256" key="3">
    <source>
        <dbReference type="ARBA" id="ARBA00012142"/>
    </source>
</evidence>
<dbReference type="Gene3D" id="3.20.20.60">
    <property type="entry name" value="Phosphoenolpyruvate-binding domains"/>
    <property type="match status" value="1"/>
</dbReference>
<evidence type="ECO:0000256" key="10">
    <source>
        <dbReference type="ARBA" id="ARBA00023152"/>
    </source>
</evidence>
<gene>
    <name evidence="14" type="ORF">MGWOODY_Clf1054</name>
</gene>
<dbReference type="GO" id="GO:0016301">
    <property type="term" value="F:kinase activity"/>
    <property type="evidence" value="ECO:0007669"/>
    <property type="project" value="UniProtKB-KW"/>
</dbReference>
<dbReference type="Gene3D" id="3.40.1380.20">
    <property type="entry name" value="Pyruvate kinase, C-terminal domain"/>
    <property type="match status" value="1"/>
</dbReference>
<dbReference type="UniPathway" id="UPA00109">
    <property type="reaction ID" value="UER00188"/>
</dbReference>
<dbReference type="InterPro" id="IPR036918">
    <property type="entry name" value="Pyrv_Knase_C_sf"/>
</dbReference>
<accession>A0A160V683</accession>
<dbReference type="InterPro" id="IPR015795">
    <property type="entry name" value="Pyrv_Knase_C"/>
</dbReference>
<dbReference type="SUPFAM" id="SSF51621">
    <property type="entry name" value="Phosphoenolpyruvate/pyruvate domain"/>
    <property type="match status" value="1"/>
</dbReference>
<name>A0A160V683_9ZZZZ</name>
<proteinExistence type="inferred from homology"/>
<dbReference type="InterPro" id="IPR015793">
    <property type="entry name" value="Pyrv_Knase_brl"/>
</dbReference>
<keyword evidence="10" id="KW-0324">Glycolysis</keyword>
<feature type="domain" description="Pyruvate kinase barrel" evidence="12">
    <location>
        <begin position="1"/>
        <end position="320"/>
    </location>
</feature>
<dbReference type="AlphaFoldDB" id="A0A160V683"/>
<keyword evidence="8" id="KW-0067">ATP-binding</keyword>
<organism evidence="14">
    <name type="scientific">hydrothermal vent metagenome</name>
    <dbReference type="NCBI Taxonomy" id="652676"/>
    <lineage>
        <taxon>unclassified sequences</taxon>
        <taxon>metagenomes</taxon>
        <taxon>ecological metagenomes</taxon>
    </lineage>
</organism>
<dbReference type="GO" id="GO:0004743">
    <property type="term" value="F:pyruvate kinase activity"/>
    <property type="evidence" value="ECO:0007669"/>
    <property type="project" value="UniProtKB-EC"/>
</dbReference>
<feature type="domain" description="Pyruvate kinase C-terminal" evidence="13">
    <location>
        <begin position="348"/>
        <end position="461"/>
    </location>
</feature>
<dbReference type="Pfam" id="PF00224">
    <property type="entry name" value="PK"/>
    <property type="match status" value="1"/>
</dbReference>
<evidence type="ECO:0000256" key="2">
    <source>
        <dbReference type="ARBA" id="ARBA00008663"/>
    </source>
</evidence>
<keyword evidence="4 14" id="KW-0808">Transferase</keyword>
<evidence type="ECO:0000256" key="9">
    <source>
        <dbReference type="ARBA" id="ARBA00022842"/>
    </source>
</evidence>
<evidence type="ECO:0000256" key="8">
    <source>
        <dbReference type="ARBA" id="ARBA00022840"/>
    </source>
</evidence>
<dbReference type="Pfam" id="PF02887">
    <property type="entry name" value="PK_C"/>
    <property type="match status" value="1"/>
</dbReference>
<dbReference type="GO" id="GO:0005524">
    <property type="term" value="F:ATP binding"/>
    <property type="evidence" value="ECO:0007669"/>
    <property type="project" value="UniProtKB-KW"/>
</dbReference>